<feature type="compositionally biased region" description="Basic and acidic residues" evidence="1">
    <location>
        <begin position="87"/>
        <end position="99"/>
    </location>
</feature>
<organism evidence="2 3">
    <name type="scientific">Nonomuraea recticatena</name>
    <dbReference type="NCBI Taxonomy" id="46178"/>
    <lineage>
        <taxon>Bacteria</taxon>
        <taxon>Bacillati</taxon>
        <taxon>Actinomycetota</taxon>
        <taxon>Actinomycetes</taxon>
        <taxon>Streptosporangiales</taxon>
        <taxon>Streptosporangiaceae</taxon>
        <taxon>Nonomuraea</taxon>
    </lineage>
</organism>
<dbReference type="InterPro" id="IPR002514">
    <property type="entry name" value="Transposase_8"/>
</dbReference>
<evidence type="ECO:0000313" key="2">
    <source>
        <dbReference type="EMBL" id="GAA2693965.1"/>
    </source>
</evidence>
<sequence>MGLVSEMAIIIATRPGVPPEDLTPETLEPCWFGESVRLGMKNHPPQFKMDTVALYESRPGAAISGIAADLGISSETLRNWIRATRTERDESCGGRERRAAAAGARAGGRSGTSCARPPGMSPGTRW</sequence>
<dbReference type="InterPro" id="IPR009057">
    <property type="entry name" value="Homeodomain-like_sf"/>
</dbReference>
<evidence type="ECO:0000256" key="1">
    <source>
        <dbReference type="SAM" id="MobiDB-lite"/>
    </source>
</evidence>
<comment type="caution">
    <text evidence="2">The sequence shown here is derived from an EMBL/GenBank/DDBJ whole genome shotgun (WGS) entry which is preliminary data.</text>
</comment>
<dbReference type="Gene3D" id="1.10.10.60">
    <property type="entry name" value="Homeodomain-like"/>
    <property type="match status" value="1"/>
</dbReference>
<keyword evidence="3" id="KW-1185">Reference proteome</keyword>
<name>A0ABP6FKR0_9ACTN</name>
<feature type="region of interest" description="Disordered" evidence="1">
    <location>
        <begin position="87"/>
        <end position="126"/>
    </location>
</feature>
<proteinExistence type="predicted"/>
<evidence type="ECO:0008006" key="4">
    <source>
        <dbReference type="Google" id="ProtNLM"/>
    </source>
</evidence>
<reference evidence="3" key="1">
    <citation type="journal article" date="2019" name="Int. J. Syst. Evol. Microbiol.">
        <title>The Global Catalogue of Microorganisms (GCM) 10K type strain sequencing project: providing services to taxonomists for standard genome sequencing and annotation.</title>
        <authorList>
            <consortium name="The Broad Institute Genomics Platform"/>
            <consortium name="The Broad Institute Genome Sequencing Center for Infectious Disease"/>
            <person name="Wu L."/>
            <person name="Ma J."/>
        </authorList>
    </citation>
    <scope>NUCLEOTIDE SEQUENCE [LARGE SCALE GENOMIC DNA]</scope>
    <source>
        <strain evidence="3">JCM 6835</strain>
    </source>
</reference>
<dbReference type="Pfam" id="PF01527">
    <property type="entry name" value="HTH_Tnp_1"/>
    <property type="match status" value="1"/>
</dbReference>
<dbReference type="EMBL" id="BAAATE010000037">
    <property type="protein sequence ID" value="GAA2693965.1"/>
    <property type="molecule type" value="Genomic_DNA"/>
</dbReference>
<accession>A0ABP6FKR0</accession>
<protein>
    <recommendedName>
        <fullName evidence="4">Transposase</fullName>
    </recommendedName>
</protein>
<dbReference type="SUPFAM" id="SSF46689">
    <property type="entry name" value="Homeodomain-like"/>
    <property type="match status" value="1"/>
</dbReference>
<dbReference type="Proteomes" id="UP001501666">
    <property type="component" value="Unassembled WGS sequence"/>
</dbReference>
<gene>
    <name evidence="2" type="ORF">GCM10010412_085810</name>
</gene>
<evidence type="ECO:0000313" key="3">
    <source>
        <dbReference type="Proteomes" id="UP001501666"/>
    </source>
</evidence>